<name>A0ABN2F007_9ACTN</name>
<gene>
    <name evidence="1" type="ORF">GCM10009733_017900</name>
</gene>
<comment type="caution">
    <text evidence="1">The sequence shown here is derived from an EMBL/GenBank/DDBJ whole genome shotgun (WGS) entry which is preliminary data.</text>
</comment>
<evidence type="ECO:0000313" key="2">
    <source>
        <dbReference type="Proteomes" id="UP001500064"/>
    </source>
</evidence>
<dbReference type="Proteomes" id="UP001500064">
    <property type="component" value="Unassembled WGS sequence"/>
</dbReference>
<protein>
    <submittedName>
        <fullName evidence="1">Uncharacterized protein</fullName>
    </submittedName>
</protein>
<sequence>MASETIRSRLSDGCSRWGRGRAHTEGMGCFSAGIQSSSLLNAHRSVRRSQDAYSDLTCQVPMDPR</sequence>
<proteinExistence type="predicted"/>
<organism evidence="1 2">
    <name type="scientific">Nonomuraea maheshkhaliensis</name>
    <dbReference type="NCBI Taxonomy" id="419590"/>
    <lineage>
        <taxon>Bacteria</taxon>
        <taxon>Bacillati</taxon>
        <taxon>Actinomycetota</taxon>
        <taxon>Actinomycetes</taxon>
        <taxon>Streptosporangiales</taxon>
        <taxon>Streptosporangiaceae</taxon>
        <taxon>Nonomuraea</taxon>
    </lineage>
</organism>
<dbReference type="EMBL" id="BAAAMU010000009">
    <property type="protein sequence ID" value="GAA1621731.1"/>
    <property type="molecule type" value="Genomic_DNA"/>
</dbReference>
<accession>A0ABN2F007</accession>
<keyword evidence="2" id="KW-1185">Reference proteome</keyword>
<reference evidence="1 2" key="1">
    <citation type="journal article" date="2019" name="Int. J. Syst. Evol. Microbiol.">
        <title>The Global Catalogue of Microorganisms (GCM) 10K type strain sequencing project: providing services to taxonomists for standard genome sequencing and annotation.</title>
        <authorList>
            <consortium name="The Broad Institute Genomics Platform"/>
            <consortium name="The Broad Institute Genome Sequencing Center for Infectious Disease"/>
            <person name="Wu L."/>
            <person name="Ma J."/>
        </authorList>
    </citation>
    <scope>NUCLEOTIDE SEQUENCE [LARGE SCALE GENOMIC DNA]</scope>
    <source>
        <strain evidence="1 2">JCM 13929</strain>
    </source>
</reference>
<evidence type="ECO:0000313" key="1">
    <source>
        <dbReference type="EMBL" id="GAA1621731.1"/>
    </source>
</evidence>